<dbReference type="Gene3D" id="2.40.420.20">
    <property type="match status" value="1"/>
</dbReference>
<protein>
    <recommendedName>
        <fullName evidence="1">YknX-like C-terminal permuted SH3-like domain-containing protein</fullName>
    </recommendedName>
</protein>
<dbReference type="GO" id="GO:1990281">
    <property type="term" value="C:efflux pump complex"/>
    <property type="evidence" value="ECO:0007669"/>
    <property type="project" value="TreeGrafter"/>
</dbReference>
<dbReference type="AlphaFoldDB" id="A0A540VKN6"/>
<proteinExistence type="predicted"/>
<evidence type="ECO:0000313" key="3">
    <source>
        <dbReference type="Proteomes" id="UP000315400"/>
    </source>
</evidence>
<gene>
    <name evidence="2" type="ORF">FKY71_16190</name>
</gene>
<dbReference type="EMBL" id="VIFK01000315">
    <property type="protein sequence ID" value="TQE97297.1"/>
    <property type="molecule type" value="Genomic_DNA"/>
</dbReference>
<dbReference type="PANTHER" id="PTHR30469">
    <property type="entry name" value="MULTIDRUG RESISTANCE PROTEIN MDTA"/>
    <property type="match status" value="1"/>
</dbReference>
<dbReference type="Proteomes" id="UP000315400">
    <property type="component" value="Unassembled WGS sequence"/>
</dbReference>
<feature type="domain" description="YknX-like C-terminal permuted SH3-like" evidence="1">
    <location>
        <begin position="35"/>
        <end position="102"/>
    </location>
</feature>
<dbReference type="InterPro" id="IPR058637">
    <property type="entry name" value="YknX-like_C"/>
</dbReference>
<comment type="caution">
    <text evidence="2">The sequence shown here is derived from an EMBL/GenBank/DDBJ whole genome shotgun (WGS) entry which is preliminary data.</text>
</comment>
<reference evidence="2 3" key="1">
    <citation type="submission" date="2019-06" db="EMBL/GenBank/DDBJ databases">
        <title>Metagenome assembled Genome of Spiribacter salinus SL48-SHIP from the microbial mat of Salt Lake 48 (Novosibirsk region, Russia).</title>
        <authorList>
            <person name="Shipova A."/>
            <person name="Rozanov A.S."/>
            <person name="Bryanskaya A.V."/>
            <person name="Peltek S.E."/>
        </authorList>
    </citation>
    <scope>NUCLEOTIDE SEQUENCE [LARGE SCALE GENOMIC DNA]</scope>
    <source>
        <strain evidence="2">SL48-SHIP-2</strain>
    </source>
</reference>
<dbReference type="Pfam" id="PF25989">
    <property type="entry name" value="YknX_C"/>
    <property type="match status" value="1"/>
</dbReference>
<name>A0A540VKN6_9GAMM</name>
<evidence type="ECO:0000259" key="1">
    <source>
        <dbReference type="Pfam" id="PF25989"/>
    </source>
</evidence>
<dbReference type="GO" id="GO:0015562">
    <property type="term" value="F:efflux transmembrane transporter activity"/>
    <property type="evidence" value="ECO:0007669"/>
    <property type="project" value="TreeGrafter"/>
</dbReference>
<evidence type="ECO:0000313" key="2">
    <source>
        <dbReference type="EMBL" id="TQE97297.1"/>
    </source>
</evidence>
<organism evidence="2 3">
    <name type="scientific">Spiribacter salinus</name>
    <dbReference type="NCBI Taxonomy" id="1335746"/>
    <lineage>
        <taxon>Bacteria</taxon>
        <taxon>Pseudomonadati</taxon>
        <taxon>Pseudomonadota</taxon>
        <taxon>Gammaproteobacteria</taxon>
        <taxon>Chromatiales</taxon>
        <taxon>Ectothiorhodospiraceae</taxon>
        <taxon>Spiribacter</taxon>
    </lineage>
</organism>
<dbReference type="PANTHER" id="PTHR30469:SF15">
    <property type="entry name" value="HLYD FAMILY OF SECRETION PROTEINS"/>
    <property type="match status" value="1"/>
</dbReference>
<sequence length="105" mass="11574">MTVHARLDTRPHDNLRLGSGFRVLARFIVWEGSDVLQVPTSALFRTEDGWAVFTIANGRAERTPVEVGERSGLRAEVHSGLEEGQTVIAHPGNDVEDGVRVQARE</sequence>
<accession>A0A540VKN6</accession>